<keyword evidence="2" id="KW-1185">Reference proteome</keyword>
<name>A0ACC6TXW7_9BURK</name>
<evidence type="ECO:0000313" key="1">
    <source>
        <dbReference type="EMBL" id="MEX3932075.1"/>
    </source>
</evidence>
<proteinExistence type="predicted"/>
<reference evidence="1" key="1">
    <citation type="submission" date="2024-07" db="EMBL/GenBank/DDBJ databases">
        <title>A survey of Mimosa microsymbionts across Brazilian biomes reveals a high diversity of Paraburkholderia nodulating endemic species, but also that Cupriavidus is common as a symbiont of widespread species.</title>
        <authorList>
            <person name="Rouws L."/>
            <person name="Barauna A."/>
            <person name="Beukes C."/>
            <person name="Rouws J.R.C."/>
            <person name="De Faria S.M."/>
            <person name="Gross E."/>
            <person name="Bueno Dos Reis Junior F."/>
            <person name="Simon M.F."/>
            <person name="Maluk M."/>
            <person name="Odee D.W."/>
            <person name="Kenicer G."/>
            <person name="Young J.P.W."/>
            <person name="Reis V.M."/>
            <person name="Zilli J."/>
            <person name="James E.K."/>
        </authorList>
    </citation>
    <scope>NUCLEOTIDE SEQUENCE</scope>
    <source>
        <strain evidence="1">EG181B</strain>
    </source>
</reference>
<sequence length="253" mass="29079">MTACEYTRNDTMDGTIADIRTKQQTKPQTNPLSDDDADIVRRIVAGERTAFELLMRRYNRRLYRLARATLRNDAEAEDALQDAYLNAYRAIAQFRGDAQLFTWLSRLVLNECFARMRRDARRQNLLPMQHDCPDDEQMSTAMPTMNANHDSAPDHAAARAEIRALLERKLDALPASFRTVFMLRSVEEMSVEETAQCLDIPEATVRSRHFRAKVLLRESLAEEVEKIGPEIFEFGGAHCDRIVATVLERMRDL</sequence>
<evidence type="ECO:0000313" key="2">
    <source>
        <dbReference type="Proteomes" id="UP001558850"/>
    </source>
</evidence>
<organism evidence="1 2">
    <name type="scientific">Paraburkholderia phymatum</name>
    <dbReference type="NCBI Taxonomy" id="148447"/>
    <lineage>
        <taxon>Bacteria</taxon>
        <taxon>Pseudomonadati</taxon>
        <taxon>Pseudomonadota</taxon>
        <taxon>Betaproteobacteria</taxon>
        <taxon>Burkholderiales</taxon>
        <taxon>Burkholderiaceae</taxon>
        <taxon>Paraburkholderia</taxon>
    </lineage>
</organism>
<protein>
    <submittedName>
        <fullName evidence="1">RNA polymerase sigma factor</fullName>
    </submittedName>
</protein>
<dbReference type="EMBL" id="JBFRCH010000004">
    <property type="protein sequence ID" value="MEX3932075.1"/>
    <property type="molecule type" value="Genomic_DNA"/>
</dbReference>
<accession>A0ACC6TXW7</accession>
<dbReference type="Proteomes" id="UP001558850">
    <property type="component" value="Unassembled WGS sequence"/>
</dbReference>
<gene>
    <name evidence="1" type="ORF">AB4Y32_09735</name>
</gene>
<comment type="caution">
    <text evidence="1">The sequence shown here is derived from an EMBL/GenBank/DDBJ whole genome shotgun (WGS) entry which is preliminary data.</text>
</comment>